<accession>I7M118</accession>
<dbReference type="RefSeq" id="XP_001014101.2">
    <property type="nucleotide sequence ID" value="XM_001014101.3"/>
</dbReference>
<sequence length="547" mass="63979">MDINQLMNNQQGNSFDISEVPINQTQRMKNQAMQLEQQQQQLQLLDYQKNQDQFAENYVNQNNIQMIQNLPDQPIIPENFVNQVNQNIQPRFMSQNANLQQHNFKSYSSQKFNFAQQSAPFNFVRNPIEQQQMQMQNAYPNMIYQNYQVQQPQEYGYLICRQHDNSKVTFICFCTNCQEYSRFVCSQCIKRKYHSQHLDQLMPIEELQSLNDEDFLHQVGTVDSQLEEIKKKGESFYDENLEDIEHQLGILENDFNQMFKQTRKNILVQISENNSNQSEEMSKSLHKIQEMYCCGKLKKNISEFIESHQLQDQRIKLEDVIKSYATIYNSNQLLEDLLPKKKLQVNIGKLEQVNQKLSEAIAIMSEVTTSLNEIQLKFQPSCFGDSNQYLRIQNNGLTIKSLTQDIAVAFTQKALVPSQTYNIQIKVLEGDISTHICWGVLLVKEKYVKDTQNLVWLTSEKGVFCCFDGDCNQTPNSLKSETEVSQKLECPEFSIAFNQQNKIFKIVSKNQKFNYTLKDSKHIIENEKYYLGLALFKDLKISIKVDL</sequence>
<gene>
    <name evidence="1" type="ORF">TTHERM_00404260</name>
</gene>
<name>I7M118_TETTS</name>
<evidence type="ECO:0000313" key="2">
    <source>
        <dbReference type="Proteomes" id="UP000009168"/>
    </source>
</evidence>
<dbReference type="AlphaFoldDB" id="I7M118"/>
<evidence type="ECO:0008006" key="3">
    <source>
        <dbReference type="Google" id="ProtNLM"/>
    </source>
</evidence>
<protein>
    <recommendedName>
        <fullName evidence="3">B-box zinc finger protein</fullName>
    </recommendedName>
</protein>
<evidence type="ECO:0000313" key="1">
    <source>
        <dbReference type="EMBL" id="EAR93856.2"/>
    </source>
</evidence>
<dbReference type="InParanoid" id="I7M118"/>
<dbReference type="KEGG" id="tet:TTHERM_00404260"/>
<dbReference type="GeneID" id="7828892"/>
<dbReference type="Proteomes" id="UP000009168">
    <property type="component" value="Unassembled WGS sequence"/>
</dbReference>
<dbReference type="CDD" id="cd19756">
    <property type="entry name" value="Bbox2"/>
    <property type="match status" value="1"/>
</dbReference>
<reference evidence="2" key="1">
    <citation type="journal article" date="2006" name="PLoS Biol.">
        <title>Macronuclear genome sequence of the ciliate Tetrahymena thermophila, a model eukaryote.</title>
        <authorList>
            <person name="Eisen J.A."/>
            <person name="Coyne R.S."/>
            <person name="Wu M."/>
            <person name="Wu D."/>
            <person name="Thiagarajan M."/>
            <person name="Wortman J.R."/>
            <person name="Badger J.H."/>
            <person name="Ren Q."/>
            <person name="Amedeo P."/>
            <person name="Jones K.M."/>
            <person name="Tallon L.J."/>
            <person name="Delcher A.L."/>
            <person name="Salzberg S.L."/>
            <person name="Silva J.C."/>
            <person name="Haas B.J."/>
            <person name="Majoros W.H."/>
            <person name="Farzad M."/>
            <person name="Carlton J.M."/>
            <person name="Smith R.K. Jr."/>
            <person name="Garg J."/>
            <person name="Pearlman R.E."/>
            <person name="Karrer K.M."/>
            <person name="Sun L."/>
            <person name="Manning G."/>
            <person name="Elde N.C."/>
            <person name="Turkewitz A.P."/>
            <person name="Asai D.J."/>
            <person name="Wilkes D.E."/>
            <person name="Wang Y."/>
            <person name="Cai H."/>
            <person name="Collins K."/>
            <person name="Stewart B.A."/>
            <person name="Lee S.R."/>
            <person name="Wilamowska K."/>
            <person name="Weinberg Z."/>
            <person name="Ruzzo W.L."/>
            <person name="Wloga D."/>
            <person name="Gaertig J."/>
            <person name="Frankel J."/>
            <person name="Tsao C.-C."/>
            <person name="Gorovsky M.A."/>
            <person name="Keeling P.J."/>
            <person name="Waller R.F."/>
            <person name="Patron N.J."/>
            <person name="Cherry J.M."/>
            <person name="Stover N.A."/>
            <person name="Krieger C.J."/>
            <person name="del Toro C."/>
            <person name="Ryder H.F."/>
            <person name="Williamson S.C."/>
            <person name="Barbeau R.A."/>
            <person name="Hamilton E.P."/>
            <person name="Orias E."/>
        </authorList>
    </citation>
    <scope>NUCLEOTIDE SEQUENCE [LARGE SCALE GENOMIC DNA]</scope>
    <source>
        <strain evidence="2">SB210</strain>
    </source>
</reference>
<proteinExistence type="predicted"/>
<organism evidence="1 2">
    <name type="scientific">Tetrahymena thermophila (strain SB210)</name>
    <dbReference type="NCBI Taxonomy" id="312017"/>
    <lineage>
        <taxon>Eukaryota</taxon>
        <taxon>Sar</taxon>
        <taxon>Alveolata</taxon>
        <taxon>Ciliophora</taxon>
        <taxon>Intramacronucleata</taxon>
        <taxon>Oligohymenophorea</taxon>
        <taxon>Hymenostomatida</taxon>
        <taxon>Tetrahymenina</taxon>
        <taxon>Tetrahymenidae</taxon>
        <taxon>Tetrahymena</taxon>
    </lineage>
</organism>
<dbReference type="EMBL" id="GG662719">
    <property type="protein sequence ID" value="EAR93856.2"/>
    <property type="molecule type" value="Genomic_DNA"/>
</dbReference>
<keyword evidence="2" id="KW-1185">Reference proteome</keyword>